<dbReference type="AlphaFoldDB" id="A0A165PD58"/>
<feature type="compositionally biased region" description="Basic residues" evidence="1">
    <location>
        <begin position="209"/>
        <end position="222"/>
    </location>
</feature>
<gene>
    <name evidence="3" type="ORF">NEOLEDRAFT_1172278</name>
</gene>
<feature type="compositionally biased region" description="Polar residues" evidence="1">
    <location>
        <begin position="183"/>
        <end position="202"/>
    </location>
</feature>
<feature type="region of interest" description="Disordered" evidence="1">
    <location>
        <begin position="70"/>
        <end position="95"/>
    </location>
</feature>
<evidence type="ECO:0000313" key="3">
    <source>
        <dbReference type="EMBL" id="KZT20863.1"/>
    </source>
</evidence>
<accession>A0A165PD58</accession>
<reference evidence="3 4" key="1">
    <citation type="journal article" date="2016" name="Mol. Biol. Evol.">
        <title>Comparative Genomics of Early-Diverging Mushroom-Forming Fungi Provides Insights into the Origins of Lignocellulose Decay Capabilities.</title>
        <authorList>
            <person name="Nagy L.G."/>
            <person name="Riley R."/>
            <person name="Tritt A."/>
            <person name="Adam C."/>
            <person name="Daum C."/>
            <person name="Floudas D."/>
            <person name="Sun H."/>
            <person name="Yadav J.S."/>
            <person name="Pangilinan J."/>
            <person name="Larsson K.H."/>
            <person name="Matsuura K."/>
            <person name="Barry K."/>
            <person name="Labutti K."/>
            <person name="Kuo R."/>
            <person name="Ohm R.A."/>
            <person name="Bhattacharya S.S."/>
            <person name="Shirouzu T."/>
            <person name="Yoshinaga Y."/>
            <person name="Martin F.M."/>
            <person name="Grigoriev I.V."/>
            <person name="Hibbett D.S."/>
        </authorList>
    </citation>
    <scope>NUCLEOTIDE SEQUENCE [LARGE SCALE GENOMIC DNA]</scope>
    <source>
        <strain evidence="3 4">HHB14362 ss-1</strain>
    </source>
</reference>
<dbReference type="Proteomes" id="UP000076761">
    <property type="component" value="Unassembled WGS sequence"/>
</dbReference>
<dbReference type="EMBL" id="KV425614">
    <property type="protein sequence ID" value="KZT20863.1"/>
    <property type="molecule type" value="Genomic_DNA"/>
</dbReference>
<organism evidence="3 4">
    <name type="scientific">Neolentinus lepideus HHB14362 ss-1</name>
    <dbReference type="NCBI Taxonomy" id="1314782"/>
    <lineage>
        <taxon>Eukaryota</taxon>
        <taxon>Fungi</taxon>
        <taxon>Dikarya</taxon>
        <taxon>Basidiomycota</taxon>
        <taxon>Agaricomycotina</taxon>
        <taxon>Agaricomycetes</taxon>
        <taxon>Gloeophyllales</taxon>
        <taxon>Gloeophyllaceae</taxon>
        <taxon>Neolentinus</taxon>
    </lineage>
</organism>
<feature type="region of interest" description="Disordered" evidence="1">
    <location>
        <begin position="134"/>
        <end position="156"/>
    </location>
</feature>
<feature type="region of interest" description="Disordered" evidence="1">
    <location>
        <begin position="173"/>
        <end position="222"/>
    </location>
</feature>
<evidence type="ECO:0000256" key="1">
    <source>
        <dbReference type="SAM" id="MobiDB-lite"/>
    </source>
</evidence>
<feature type="chain" id="PRO_5007863879" evidence="2">
    <location>
        <begin position="17"/>
        <end position="222"/>
    </location>
</feature>
<feature type="compositionally biased region" description="Polar residues" evidence="1">
    <location>
        <begin position="70"/>
        <end position="91"/>
    </location>
</feature>
<evidence type="ECO:0000256" key="2">
    <source>
        <dbReference type="SAM" id="SignalP"/>
    </source>
</evidence>
<keyword evidence="4" id="KW-1185">Reference proteome</keyword>
<keyword evidence="2" id="KW-0732">Signal</keyword>
<name>A0A165PD58_9AGAM</name>
<evidence type="ECO:0000313" key="4">
    <source>
        <dbReference type="Proteomes" id="UP000076761"/>
    </source>
</evidence>
<protein>
    <submittedName>
        <fullName evidence="3">Uncharacterized protein</fullName>
    </submittedName>
</protein>
<dbReference type="InParanoid" id="A0A165PD58"/>
<feature type="signal peptide" evidence="2">
    <location>
        <begin position="1"/>
        <end position="16"/>
    </location>
</feature>
<sequence length="222" mass="23831">MAVGAAALALTACCTGSQPQPGQTGPYLFSAPRVDNPRPTHQSVGYGTEDGKDMAMTHTRIDHWRRQCYTSGSDAASQRSLQAPANTQSRSVAAPPAPIYTPYVYDYRKDPALRPSTKHPEPLVAYLSPHGASLPPKVPSACPSAPRQGSHVREPAPPIHYFHRTLASTADSLDLHRERLGSSARSSTKTGGTDRQIGTSRTTAERKLTKSRPSRSTHSGGH</sequence>
<proteinExistence type="predicted"/>